<keyword evidence="1" id="KW-1133">Transmembrane helix</keyword>
<sequence>MEYVIHIPRTYIYYAAGRTRAHACRTRMYALTALHAHVGAFVLSAVTVNALSVALDRRVIEGAILASLARPCAWLPLALARADVATLAATTYGVSFVFSPLAHLLLCGRIPLPSLRGIIVTATSALVPFALGNLSSKTDTDATARRVCALALLYGECCALLREAEGALDVADVVATLFLVISWLTTVAASSYLYVRCGLLTAPEAQVLLLVATPKCTHIEWVSSAACSPSGLARLPAVFAAPAQALLLAALASAPDPREGTGGSERGEGDLPR</sequence>
<feature type="transmembrane region" description="Helical" evidence="1">
    <location>
        <begin position="113"/>
        <end position="131"/>
    </location>
</feature>
<evidence type="ECO:0000313" key="2">
    <source>
        <dbReference type="EMBL" id="CAH2101620.1"/>
    </source>
</evidence>
<feature type="transmembrane region" description="Helical" evidence="1">
    <location>
        <begin position="84"/>
        <end position="106"/>
    </location>
</feature>
<evidence type="ECO:0000313" key="3">
    <source>
        <dbReference type="Proteomes" id="UP001153954"/>
    </source>
</evidence>
<gene>
    <name evidence="2" type="ORF">EEDITHA_LOCUS16354</name>
</gene>
<dbReference type="EMBL" id="CAKOGL010000024">
    <property type="protein sequence ID" value="CAH2101620.1"/>
    <property type="molecule type" value="Genomic_DNA"/>
</dbReference>
<keyword evidence="1" id="KW-0472">Membrane</keyword>
<reference evidence="2" key="1">
    <citation type="submission" date="2022-03" db="EMBL/GenBank/DDBJ databases">
        <authorList>
            <person name="Tunstrom K."/>
        </authorList>
    </citation>
    <scope>NUCLEOTIDE SEQUENCE</scope>
</reference>
<keyword evidence="3" id="KW-1185">Reference proteome</keyword>
<organism evidence="2 3">
    <name type="scientific">Euphydryas editha</name>
    <name type="common">Edith's checkerspot</name>
    <dbReference type="NCBI Taxonomy" id="104508"/>
    <lineage>
        <taxon>Eukaryota</taxon>
        <taxon>Metazoa</taxon>
        <taxon>Ecdysozoa</taxon>
        <taxon>Arthropoda</taxon>
        <taxon>Hexapoda</taxon>
        <taxon>Insecta</taxon>
        <taxon>Pterygota</taxon>
        <taxon>Neoptera</taxon>
        <taxon>Endopterygota</taxon>
        <taxon>Lepidoptera</taxon>
        <taxon>Glossata</taxon>
        <taxon>Ditrysia</taxon>
        <taxon>Papilionoidea</taxon>
        <taxon>Nymphalidae</taxon>
        <taxon>Nymphalinae</taxon>
        <taxon>Euphydryas</taxon>
    </lineage>
</organism>
<name>A0AAU9UQD1_EUPED</name>
<comment type="caution">
    <text evidence="2">The sequence shown here is derived from an EMBL/GenBank/DDBJ whole genome shotgun (WGS) entry which is preliminary data.</text>
</comment>
<feature type="transmembrane region" description="Helical" evidence="1">
    <location>
        <begin position="28"/>
        <end position="48"/>
    </location>
</feature>
<accession>A0AAU9UQD1</accession>
<dbReference type="Proteomes" id="UP001153954">
    <property type="component" value="Unassembled WGS sequence"/>
</dbReference>
<keyword evidence="1" id="KW-0812">Transmembrane</keyword>
<proteinExistence type="predicted"/>
<dbReference type="AlphaFoldDB" id="A0AAU9UQD1"/>
<feature type="transmembrane region" description="Helical" evidence="1">
    <location>
        <begin position="173"/>
        <end position="195"/>
    </location>
</feature>
<evidence type="ECO:0000256" key="1">
    <source>
        <dbReference type="SAM" id="Phobius"/>
    </source>
</evidence>
<protein>
    <submittedName>
        <fullName evidence="2">Uncharacterized protein</fullName>
    </submittedName>
</protein>